<keyword evidence="3" id="KW-1185">Reference proteome</keyword>
<name>A0A6L2PCE5_COPFO</name>
<dbReference type="InParanoid" id="A0A6L2PCE5"/>
<protein>
    <submittedName>
        <fullName evidence="2">Uncharacterized protein</fullName>
    </submittedName>
</protein>
<dbReference type="Proteomes" id="UP000502823">
    <property type="component" value="Unassembled WGS sequence"/>
</dbReference>
<evidence type="ECO:0000256" key="1">
    <source>
        <dbReference type="SAM" id="MobiDB-lite"/>
    </source>
</evidence>
<sequence>MTNLRKLNLNSTKLSAQTFEILKQKLPALQEFDVRYTEACRAKFVVEKRKKLDRARRNKSYERGVRTFDSGQMKTVK</sequence>
<feature type="region of interest" description="Disordered" evidence="1">
    <location>
        <begin position="55"/>
        <end position="77"/>
    </location>
</feature>
<proteinExistence type="predicted"/>
<evidence type="ECO:0000313" key="3">
    <source>
        <dbReference type="Proteomes" id="UP000502823"/>
    </source>
</evidence>
<comment type="caution">
    <text evidence="2">The sequence shown here is derived from an EMBL/GenBank/DDBJ whole genome shotgun (WGS) entry which is preliminary data.</text>
</comment>
<accession>A0A6L2PCE5</accession>
<dbReference type="AlphaFoldDB" id="A0A6L2PCE5"/>
<evidence type="ECO:0000313" key="2">
    <source>
        <dbReference type="EMBL" id="GFG30219.1"/>
    </source>
</evidence>
<dbReference type="EMBL" id="BLKM01010448">
    <property type="protein sequence ID" value="GFG30219.1"/>
    <property type="molecule type" value="Genomic_DNA"/>
</dbReference>
<gene>
    <name evidence="2" type="ORF">Cfor_11139</name>
</gene>
<organism evidence="2 3">
    <name type="scientific">Coptotermes formosanus</name>
    <name type="common">Formosan subterranean termite</name>
    <dbReference type="NCBI Taxonomy" id="36987"/>
    <lineage>
        <taxon>Eukaryota</taxon>
        <taxon>Metazoa</taxon>
        <taxon>Ecdysozoa</taxon>
        <taxon>Arthropoda</taxon>
        <taxon>Hexapoda</taxon>
        <taxon>Insecta</taxon>
        <taxon>Pterygota</taxon>
        <taxon>Neoptera</taxon>
        <taxon>Polyneoptera</taxon>
        <taxon>Dictyoptera</taxon>
        <taxon>Blattodea</taxon>
        <taxon>Blattoidea</taxon>
        <taxon>Termitoidae</taxon>
        <taxon>Rhinotermitidae</taxon>
        <taxon>Coptotermes</taxon>
    </lineage>
</organism>
<reference evidence="3" key="1">
    <citation type="submission" date="2020-01" db="EMBL/GenBank/DDBJ databases">
        <title>Draft genome sequence of the Termite Coptotermes fromosanus.</title>
        <authorList>
            <person name="Itakura S."/>
            <person name="Yosikawa Y."/>
            <person name="Umezawa K."/>
        </authorList>
    </citation>
    <scope>NUCLEOTIDE SEQUENCE [LARGE SCALE GENOMIC DNA]</scope>
</reference>
<dbReference type="OrthoDB" id="10056090at2759"/>